<sequence>MLTKLRAKLCCSQADGDSEEAKPAIPHAKRSNDGGNTTPAKRSGSGAASIPPDHAAASPKDLWQVAFDSLDPKHKHWLPEEKTPIKIIREVIGETKSKYTEYKKKELTIRRHNGGEIKVREIAQNILASALNAQQIITAVASFDPSGHASSAWTIVSLGLTVGNFLKTVPLATARIGSTLIPLTEQPLQKLRTAVENKTIMAEKWATITDRSYLRGQAADILAAIDKTIEELQKVHSTVLSVEDKGILEWLSQYDFSKAQNDNHSTIIEDIQQICIDGSNTRFAYWYFQFNDPSSQRIENMLRTIIRQLHSTPLDGPIRNLWSDYGTKGSNPSNTRLQETLEILLAANKGKNFLILDALDECPEAVNRKERSLLLPLLTGLQKKYSDKIHILVTSRPEPDIVDHLVECTALDIEENQGSDISAFVKDRVEALDDRRAPKEVKAQIIQELLQDEKRRFRWADLQLKRLEECRNKSQIIEALRTMPQTLHDIYLSVIERINTKPSDIIYAKTILTWLCFSVRPLTLTEVAAAASLEVPEDVIKICTTSFVTFRRSDDEIRLAHFSVKEFLVDNECTGQWHQLSTLKGHIMLADQSLKILLQMTSRLSKEEVGKEVLLRYAARYWQEHFKASAVTPSPALESLQEMVNLLFRQPTAYRNWRYITTEFVEGDVQSTPIGIASGLGLIQTVIGLLEEGADPLECFAYGLEWGLGQVLENALLMASENGHLDILDLLLHKVCVSINLAEGIVEVLRCHGSESKKLEDIFDTFSASGAILTRTENKGLQIDERIVVAAARNRVCGMKLMTILLERLEGTGVALVPVTENVLETVLRNKGCGDDILELLLQRRNDDVRIYSRIKEMLEFPDHMNVRAIAILLAQRHAEIVIDEQFVANLARYAGGTEMEIVLSMLDNDSMLTENVLASAVQNRSGVDVLRQILRHRRHWPPVSEDLLCEAACNRDSKKLEALLDDRGLDFAMSERVMLEIVRNRFYGAEMLEMLLRRQQAGFIVTPARLDTAASKARGKHVVELLMNNGGLKVPITEGMMLKISCDDLLCYLLDLEERSQIHPLPITKKFLLHAVKTFKPDTLKAIFRSRPMIYVSEDMFVESCRGYMSTLTVLMEQPHSQLPVTRMIEALEKDNGRKPTDTLQLLLNEKSFEVDHGIIERFAHNASALELLLQTTPRVPITEQAAIRAASGWGRDALCVLLNERIESFPILEEVMAAVVPITEKVLVAASTTLEALQLLLQALGPEAPPMITEEVVVIATHADLSALPWLLEKYGLAVPLTERVMVFAAANGLNGLQWLLREWPGNIDLNRIWRAIWKFDRDSCDFSYGRNWPSLVHIQKNAGNHVVQYSKAVDLSEDVFMDALASSALDEKINRYSGLIPLIRVCIKHDLSVPEAGGLVRAVLDKCDSDLMEAIRKLVEGFEADGSLPKGRFKEVLSSCVLKNH</sequence>
<evidence type="ECO:0008006" key="7">
    <source>
        <dbReference type="Google" id="ProtNLM"/>
    </source>
</evidence>
<reference evidence="5" key="1">
    <citation type="submission" date="2022-07" db="EMBL/GenBank/DDBJ databases">
        <title>Taxonomy of Aspergillus series Nigri: significant species reduction supported by multi-species coalescent approaches.</title>
        <authorList>
            <person name="Bian C."/>
            <person name="Kusuya Y."/>
            <person name="Sklenar F."/>
            <person name="D'hooge E."/>
            <person name="Yaguchi T."/>
            <person name="Takahashi H."/>
            <person name="Hubka V."/>
        </authorList>
    </citation>
    <scope>NUCLEOTIDE SEQUENCE</scope>
    <source>
        <strain evidence="5">IFM 56815</strain>
    </source>
</reference>
<gene>
    <name evidence="5" type="ORF">AtubIFM56815_007787</name>
</gene>
<dbReference type="Pfam" id="PF23397">
    <property type="entry name" value="DUF7104"/>
    <property type="match status" value="1"/>
</dbReference>
<dbReference type="Gene3D" id="3.40.50.300">
    <property type="entry name" value="P-loop containing nucleotide triphosphate hydrolases"/>
    <property type="match status" value="1"/>
</dbReference>
<dbReference type="InterPro" id="IPR027417">
    <property type="entry name" value="P-loop_NTPase"/>
</dbReference>
<dbReference type="InterPro" id="IPR056884">
    <property type="entry name" value="NPHP3-like_N"/>
</dbReference>
<dbReference type="PANTHER" id="PTHR10039">
    <property type="entry name" value="AMELOGENIN"/>
    <property type="match status" value="1"/>
</dbReference>
<dbReference type="InterPro" id="IPR054471">
    <property type="entry name" value="GPIID_WHD"/>
</dbReference>
<feature type="region of interest" description="Disordered" evidence="2">
    <location>
        <begin position="14"/>
        <end position="56"/>
    </location>
</feature>
<evidence type="ECO:0000259" key="4">
    <source>
        <dbReference type="Pfam" id="PF24883"/>
    </source>
</evidence>
<evidence type="ECO:0000256" key="1">
    <source>
        <dbReference type="ARBA" id="ARBA00022737"/>
    </source>
</evidence>
<evidence type="ECO:0000313" key="5">
    <source>
        <dbReference type="EMBL" id="GLA83582.1"/>
    </source>
</evidence>
<name>A0A9W6AL96_ASPTU</name>
<proteinExistence type="predicted"/>
<evidence type="ECO:0000259" key="3">
    <source>
        <dbReference type="Pfam" id="PF22939"/>
    </source>
</evidence>
<protein>
    <recommendedName>
        <fullName evidence="7">NACHT domain-containing protein</fullName>
    </recommendedName>
</protein>
<organism evidence="5 6">
    <name type="scientific">Aspergillus tubingensis</name>
    <dbReference type="NCBI Taxonomy" id="5068"/>
    <lineage>
        <taxon>Eukaryota</taxon>
        <taxon>Fungi</taxon>
        <taxon>Dikarya</taxon>
        <taxon>Ascomycota</taxon>
        <taxon>Pezizomycotina</taxon>
        <taxon>Eurotiomycetes</taxon>
        <taxon>Eurotiomycetidae</taxon>
        <taxon>Eurotiales</taxon>
        <taxon>Aspergillaceae</taxon>
        <taxon>Aspergillus</taxon>
        <taxon>Aspergillus subgen. Circumdati</taxon>
    </lineage>
</organism>
<feature type="domain" description="GPI inositol-deacylase winged helix" evidence="3">
    <location>
        <begin position="507"/>
        <end position="572"/>
    </location>
</feature>
<evidence type="ECO:0000313" key="6">
    <source>
        <dbReference type="Proteomes" id="UP001144157"/>
    </source>
</evidence>
<dbReference type="InterPro" id="IPR055530">
    <property type="entry name" value="DUF7104"/>
</dbReference>
<dbReference type="Pfam" id="PF24883">
    <property type="entry name" value="NPHP3_N"/>
    <property type="match status" value="1"/>
</dbReference>
<comment type="caution">
    <text evidence="5">The sequence shown here is derived from an EMBL/GenBank/DDBJ whole genome shotgun (WGS) entry which is preliminary data.</text>
</comment>
<accession>A0A9W6AL96</accession>
<evidence type="ECO:0000256" key="2">
    <source>
        <dbReference type="SAM" id="MobiDB-lite"/>
    </source>
</evidence>
<feature type="domain" description="Nephrocystin 3-like N-terminal" evidence="4">
    <location>
        <begin position="265"/>
        <end position="396"/>
    </location>
</feature>
<keyword evidence="1" id="KW-0677">Repeat</keyword>
<dbReference type="Pfam" id="PF22939">
    <property type="entry name" value="WHD_GPIID"/>
    <property type="match status" value="1"/>
</dbReference>
<dbReference type="EMBL" id="BRPE01000004">
    <property type="protein sequence ID" value="GLA83582.1"/>
    <property type="molecule type" value="Genomic_DNA"/>
</dbReference>
<dbReference type="Proteomes" id="UP001144157">
    <property type="component" value="Unassembled WGS sequence"/>
</dbReference>